<dbReference type="VEuPathDB" id="TriTrypDB:BSAL_16135"/>
<reference evidence="2" key="1">
    <citation type="submission" date="2015-09" db="EMBL/GenBank/DDBJ databases">
        <authorList>
            <consortium name="Pathogen Informatics"/>
        </authorList>
    </citation>
    <scope>NUCLEOTIDE SEQUENCE [LARGE SCALE GENOMIC DNA]</scope>
    <source>
        <strain evidence="2">Lake Konstanz</strain>
    </source>
</reference>
<evidence type="ECO:0000313" key="2">
    <source>
        <dbReference type="Proteomes" id="UP000051952"/>
    </source>
</evidence>
<organism evidence="1 2">
    <name type="scientific">Bodo saltans</name>
    <name type="common">Flagellated protozoan</name>
    <dbReference type="NCBI Taxonomy" id="75058"/>
    <lineage>
        <taxon>Eukaryota</taxon>
        <taxon>Discoba</taxon>
        <taxon>Euglenozoa</taxon>
        <taxon>Kinetoplastea</taxon>
        <taxon>Metakinetoplastina</taxon>
        <taxon>Eubodonida</taxon>
        <taxon>Bodonidae</taxon>
        <taxon>Bodo</taxon>
    </lineage>
</organism>
<evidence type="ECO:0000313" key="1">
    <source>
        <dbReference type="EMBL" id="CUI14796.1"/>
    </source>
</evidence>
<accession>A0A0S4KGJ5</accession>
<dbReference type="Proteomes" id="UP000051952">
    <property type="component" value="Unassembled WGS sequence"/>
</dbReference>
<sequence>MYCDVSAGTKTLRFEWGQKISIVTFFSTIDWVIVRDWEEKNERKKPIQLWSLEFVKRLHSTKKL</sequence>
<dbReference type="AlphaFoldDB" id="A0A0S4KGJ5"/>
<proteinExistence type="predicted"/>
<name>A0A0S4KGJ5_BODSA</name>
<protein>
    <submittedName>
        <fullName evidence="1">Uncharacterized protein</fullName>
    </submittedName>
</protein>
<dbReference type="EMBL" id="CYKH01001655">
    <property type="protein sequence ID" value="CUI14796.1"/>
    <property type="molecule type" value="Genomic_DNA"/>
</dbReference>
<keyword evidence="2" id="KW-1185">Reference proteome</keyword>
<gene>
    <name evidence="1" type="ORF">BSAL_16135</name>
</gene>